<protein>
    <submittedName>
        <fullName evidence="2">Uncharacterized protein</fullName>
    </submittedName>
</protein>
<sequence>MDNWRRVLEGVLVRRLSIGSQDLEFKARVPLLIFTRRCPSGHNRLLPPARTHNPSANMEGGLRRRGLPNVSSSDVSGVKRPLPPKPFTTITTPAQRSSPDFTIGI</sequence>
<accession>A0AAW0GNW5</accession>
<proteinExistence type="predicted"/>
<gene>
    <name evidence="2" type="ORF">QCA50_001622</name>
</gene>
<comment type="caution">
    <text evidence="2">The sequence shown here is derived from an EMBL/GenBank/DDBJ whole genome shotgun (WGS) entry which is preliminary data.</text>
</comment>
<dbReference type="AlphaFoldDB" id="A0AAW0GNW5"/>
<organism evidence="2 3">
    <name type="scientific">Cerrena zonata</name>
    <dbReference type="NCBI Taxonomy" id="2478898"/>
    <lineage>
        <taxon>Eukaryota</taxon>
        <taxon>Fungi</taxon>
        <taxon>Dikarya</taxon>
        <taxon>Basidiomycota</taxon>
        <taxon>Agaricomycotina</taxon>
        <taxon>Agaricomycetes</taxon>
        <taxon>Polyporales</taxon>
        <taxon>Cerrenaceae</taxon>
        <taxon>Cerrena</taxon>
    </lineage>
</organism>
<evidence type="ECO:0000313" key="2">
    <source>
        <dbReference type="EMBL" id="KAK7694436.1"/>
    </source>
</evidence>
<evidence type="ECO:0000313" key="3">
    <source>
        <dbReference type="Proteomes" id="UP001385951"/>
    </source>
</evidence>
<dbReference type="EMBL" id="JASBNA010000002">
    <property type="protein sequence ID" value="KAK7694436.1"/>
    <property type="molecule type" value="Genomic_DNA"/>
</dbReference>
<name>A0AAW0GNW5_9APHY</name>
<reference evidence="2 3" key="1">
    <citation type="submission" date="2022-09" db="EMBL/GenBank/DDBJ databases">
        <authorList>
            <person name="Palmer J.M."/>
        </authorList>
    </citation>
    <scope>NUCLEOTIDE SEQUENCE [LARGE SCALE GENOMIC DNA]</scope>
    <source>
        <strain evidence="2 3">DSM 7382</strain>
    </source>
</reference>
<feature type="compositionally biased region" description="Polar residues" evidence="1">
    <location>
        <begin position="88"/>
        <end position="105"/>
    </location>
</feature>
<dbReference type="Proteomes" id="UP001385951">
    <property type="component" value="Unassembled WGS sequence"/>
</dbReference>
<feature type="region of interest" description="Disordered" evidence="1">
    <location>
        <begin position="42"/>
        <end position="105"/>
    </location>
</feature>
<keyword evidence="3" id="KW-1185">Reference proteome</keyword>
<evidence type="ECO:0000256" key="1">
    <source>
        <dbReference type="SAM" id="MobiDB-lite"/>
    </source>
</evidence>